<evidence type="ECO:0000313" key="5">
    <source>
        <dbReference type="EMBL" id="ETE61524.1"/>
    </source>
</evidence>
<feature type="non-terminal residue" evidence="5">
    <location>
        <position position="1"/>
    </location>
</feature>
<dbReference type="SMART" id="SM00326">
    <property type="entry name" value="SH3"/>
    <property type="match status" value="1"/>
</dbReference>
<dbReference type="InterPro" id="IPR050716">
    <property type="entry name" value="MAGUK"/>
</dbReference>
<evidence type="ECO:0000256" key="3">
    <source>
        <dbReference type="SAM" id="MobiDB-lite"/>
    </source>
</evidence>
<evidence type="ECO:0000256" key="1">
    <source>
        <dbReference type="ARBA" id="ARBA00022443"/>
    </source>
</evidence>
<feature type="non-terminal residue" evidence="5">
    <location>
        <position position="124"/>
    </location>
</feature>
<dbReference type="OrthoDB" id="65789at2759"/>
<sequence>MRGGKERGEESKRKEGSGEEKGRQRDSPSTSRQSPANGHSSINNSISDLPSTTQPKGRQIYVRAQFEYDPSKDDLIPCKEAGIRFRVGDIIQIISKDDHNWWQGKLENSKNGTAGLIPSPELQE</sequence>
<name>V8NGY9_OPHHA</name>
<dbReference type="EMBL" id="AZIM01003853">
    <property type="protein sequence ID" value="ETE61524.1"/>
    <property type="molecule type" value="Genomic_DNA"/>
</dbReference>
<evidence type="ECO:0000313" key="6">
    <source>
        <dbReference type="Proteomes" id="UP000018936"/>
    </source>
</evidence>
<dbReference type="Proteomes" id="UP000018936">
    <property type="component" value="Unassembled WGS sequence"/>
</dbReference>
<dbReference type="InterPro" id="IPR036028">
    <property type="entry name" value="SH3-like_dom_sf"/>
</dbReference>
<dbReference type="InterPro" id="IPR001452">
    <property type="entry name" value="SH3_domain"/>
</dbReference>
<dbReference type="SUPFAM" id="SSF50044">
    <property type="entry name" value="SH3-domain"/>
    <property type="match status" value="1"/>
</dbReference>
<feature type="region of interest" description="Disordered" evidence="3">
    <location>
        <begin position="1"/>
        <end position="58"/>
    </location>
</feature>
<evidence type="ECO:0000259" key="4">
    <source>
        <dbReference type="PROSITE" id="PS50002"/>
    </source>
</evidence>
<dbReference type="Pfam" id="PF07653">
    <property type="entry name" value="SH3_2"/>
    <property type="match status" value="1"/>
</dbReference>
<dbReference type="PROSITE" id="PS50002">
    <property type="entry name" value="SH3"/>
    <property type="match status" value="1"/>
</dbReference>
<feature type="domain" description="SH3" evidence="4">
    <location>
        <begin position="57"/>
        <end position="124"/>
    </location>
</feature>
<gene>
    <name evidence="5" type="ORF">L345_12723</name>
</gene>
<comment type="caution">
    <text evidence="5">The sequence shown here is derived from an EMBL/GenBank/DDBJ whole genome shotgun (WGS) entry which is preliminary data.</text>
</comment>
<feature type="compositionally biased region" description="Basic and acidic residues" evidence="3">
    <location>
        <begin position="1"/>
        <end position="26"/>
    </location>
</feature>
<accession>V8NGY9</accession>
<reference evidence="5 6" key="1">
    <citation type="journal article" date="2013" name="Proc. Natl. Acad. Sci. U.S.A.">
        <title>The king cobra genome reveals dynamic gene evolution and adaptation in the snake venom system.</title>
        <authorList>
            <person name="Vonk F.J."/>
            <person name="Casewell N.R."/>
            <person name="Henkel C.V."/>
            <person name="Heimberg A.M."/>
            <person name="Jansen H.J."/>
            <person name="McCleary R.J."/>
            <person name="Kerkkamp H.M."/>
            <person name="Vos R.A."/>
            <person name="Guerreiro I."/>
            <person name="Calvete J.J."/>
            <person name="Wuster W."/>
            <person name="Woods A.E."/>
            <person name="Logan J.M."/>
            <person name="Harrison R.A."/>
            <person name="Castoe T.A."/>
            <person name="de Koning A.P."/>
            <person name="Pollock D.D."/>
            <person name="Yandell M."/>
            <person name="Calderon D."/>
            <person name="Renjifo C."/>
            <person name="Currier R.B."/>
            <person name="Salgado D."/>
            <person name="Pla D."/>
            <person name="Sanz L."/>
            <person name="Hyder A.S."/>
            <person name="Ribeiro J.M."/>
            <person name="Arntzen J.W."/>
            <person name="van den Thillart G.E."/>
            <person name="Boetzer M."/>
            <person name="Pirovano W."/>
            <person name="Dirks R.P."/>
            <person name="Spaink H.P."/>
            <person name="Duboule D."/>
            <person name="McGlinn E."/>
            <person name="Kini R.M."/>
            <person name="Richardson M.K."/>
        </authorList>
    </citation>
    <scope>NUCLEOTIDE SEQUENCE</scope>
    <source>
        <tissue evidence="5">Blood</tissue>
    </source>
</reference>
<protein>
    <recommendedName>
        <fullName evidence="4">SH3 domain-containing protein</fullName>
    </recommendedName>
</protein>
<feature type="compositionally biased region" description="Polar residues" evidence="3">
    <location>
        <begin position="27"/>
        <end position="56"/>
    </location>
</feature>
<proteinExistence type="predicted"/>
<dbReference type="CDD" id="cd12035">
    <property type="entry name" value="SH3_MPP1-like"/>
    <property type="match status" value="1"/>
</dbReference>
<dbReference type="PANTHER" id="PTHR23122">
    <property type="entry name" value="MEMBRANE-ASSOCIATED GUANYLATE KINASE MAGUK"/>
    <property type="match status" value="1"/>
</dbReference>
<keyword evidence="6" id="KW-1185">Reference proteome</keyword>
<dbReference type="AlphaFoldDB" id="V8NGY9"/>
<dbReference type="Gene3D" id="2.30.30.40">
    <property type="entry name" value="SH3 Domains"/>
    <property type="match status" value="1"/>
</dbReference>
<organism evidence="5 6">
    <name type="scientific">Ophiophagus hannah</name>
    <name type="common">King cobra</name>
    <name type="synonym">Naja hannah</name>
    <dbReference type="NCBI Taxonomy" id="8665"/>
    <lineage>
        <taxon>Eukaryota</taxon>
        <taxon>Metazoa</taxon>
        <taxon>Chordata</taxon>
        <taxon>Craniata</taxon>
        <taxon>Vertebrata</taxon>
        <taxon>Euteleostomi</taxon>
        <taxon>Lepidosauria</taxon>
        <taxon>Squamata</taxon>
        <taxon>Bifurcata</taxon>
        <taxon>Unidentata</taxon>
        <taxon>Episquamata</taxon>
        <taxon>Toxicofera</taxon>
        <taxon>Serpentes</taxon>
        <taxon>Colubroidea</taxon>
        <taxon>Elapidae</taxon>
        <taxon>Elapinae</taxon>
        <taxon>Ophiophagus</taxon>
    </lineage>
</organism>
<keyword evidence="1 2" id="KW-0728">SH3 domain</keyword>
<evidence type="ECO:0000256" key="2">
    <source>
        <dbReference type="PROSITE-ProRule" id="PRU00192"/>
    </source>
</evidence>